<evidence type="ECO:0000313" key="1">
    <source>
        <dbReference type="Proteomes" id="UP000790787"/>
    </source>
</evidence>
<gene>
    <name evidence="2" type="primary">LOC142171556</name>
</gene>
<proteinExistence type="predicted"/>
<dbReference type="Proteomes" id="UP000790787">
    <property type="component" value="Chromosome 17"/>
</dbReference>
<keyword evidence="1" id="KW-1185">Reference proteome</keyword>
<protein>
    <submittedName>
        <fullName evidence="2">Uncharacterized protein LOC142171556 isoform X1</fullName>
    </submittedName>
</protein>
<reference evidence="1" key="1">
    <citation type="journal article" date="2014" name="Nat. Commun.">
        <title>The tobacco genome sequence and its comparison with those of tomato and potato.</title>
        <authorList>
            <person name="Sierro N."/>
            <person name="Battey J.N."/>
            <person name="Ouadi S."/>
            <person name="Bakaher N."/>
            <person name="Bovet L."/>
            <person name="Willig A."/>
            <person name="Goepfert S."/>
            <person name="Peitsch M.C."/>
            <person name="Ivanov N.V."/>
        </authorList>
    </citation>
    <scope>NUCLEOTIDE SEQUENCE [LARGE SCALE GENOMIC DNA]</scope>
</reference>
<sequence>MEPKREDKDGISELPSRMLGPHLVFDCASILGDGKKHKRFTLSNFEDFENERREFVRRVDELMQQMQERIISSLTVSFFLDNRYSFRINGWLKVALASGLTKLELLLYHEQHFLTNFGVLEHSRYYFPYWLLSENSTSSVLLSHLHLEECVIRAPGDFKGFRNLTTLILKHVILGDSFVSEVLPSCLLLERLSLIWCKVTSTLCFEHPSLRIMHLKVLHCFGGAAIRISSMNLTTFEYDDLTINIAHLYAPQLKEIFLMDLGRPFPLARLSGLLNLEILRLHMSLEMDLYQIQKMPRNNTCFTSLKQLDLFVSCSDDDFDLLWLLSFLKTSPLLQKLVLTLTFGKFNENQKEIRKVDAIHHHNELKVLEMHGCVGNWYEIEFQLLILSIAKGLERLIISNSTSIYAGDEQWVDLPREEEDCNQEMVQKQLQGHVPQGVELVFL</sequence>
<name>A0AC58SZV5_TOBAC</name>
<dbReference type="RefSeq" id="XP_075090486.1">
    <property type="nucleotide sequence ID" value="XM_075234385.1"/>
</dbReference>
<organism evidence="1 2">
    <name type="scientific">Nicotiana tabacum</name>
    <name type="common">Common tobacco</name>
    <dbReference type="NCBI Taxonomy" id="4097"/>
    <lineage>
        <taxon>Eukaryota</taxon>
        <taxon>Viridiplantae</taxon>
        <taxon>Streptophyta</taxon>
        <taxon>Embryophyta</taxon>
        <taxon>Tracheophyta</taxon>
        <taxon>Spermatophyta</taxon>
        <taxon>Magnoliopsida</taxon>
        <taxon>eudicotyledons</taxon>
        <taxon>Gunneridae</taxon>
        <taxon>Pentapetalae</taxon>
        <taxon>asterids</taxon>
        <taxon>lamiids</taxon>
        <taxon>Solanales</taxon>
        <taxon>Solanaceae</taxon>
        <taxon>Nicotianoideae</taxon>
        <taxon>Nicotianeae</taxon>
        <taxon>Nicotiana</taxon>
    </lineage>
</organism>
<reference evidence="2" key="2">
    <citation type="submission" date="2025-08" db="UniProtKB">
        <authorList>
            <consortium name="RefSeq"/>
        </authorList>
    </citation>
    <scope>IDENTIFICATION</scope>
    <source>
        <tissue evidence="2">Leaf</tissue>
    </source>
</reference>
<accession>A0AC58SZV5</accession>
<evidence type="ECO:0000313" key="2">
    <source>
        <dbReference type="RefSeq" id="XP_075090486.1"/>
    </source>
</evidence>